<dbReference type="AlphaFoldDB" id="A0AAV4PU18"/>
<evidence type="ECO:0000256" key="1">
    <source>
        <dbReference type="SAM" id="MobiDB-lite"/>
    </source>
</evidence>
<name>A0AAV4PU18_CAEEX</name>
<feature type="region of interest" description="Disordered" evidence="1">
    <location>
        <begin position="1"/>
        <end position="23"/>
    </location>
</feature>
<dbReference type="Proteomes" id="UP001054945">
    <property type="component" value="Unassembled WGS sequence"/>
</dbReference>
<keyword evidence="3" id="KW-1185">Reference proteome</keyword>
<proteinExistence type="predicted"/>
<dbReference type="EMBL" id="BPLR01005023">
    <property type="protein sequence ID" value="GIX99284.1"/>
    <property type="molecule type" value="Genomic_DNA"/>
</dbReference>
<gene>
    <name evidence="2" type="ORF">CEXT_8061</name>
</gene>
<evidence type="ECO:0000313" key="3">
    <source>
        <dbReference type="Proteomes" id="UP001054945"/>
    </source>
</evidence>
<evidence type="ECO:0000313" key="2">
    <source>
        <dbReference type="EMBL" id="GIX99284.1"/>
    </source>
</evidence>
<comment type="caution">
    <text evidence="2">The sequence shown here is derived from an EMBL/GenBank/DDBJ whole genome shotgun (WGS) entry which is preliminary data.</text>
</comment>
<sequence>MTDSTKPGMPVSTVTTQSTALKERAGGTAAARCLGCTWNDRDSSTTPYPSLGYLQFSPLPNFVAPRGDQHVKR</sequence>
<organism evidence="2 3">
    <name type="scientific">Caerostris extrusa</name>
    <name type="common">Bark spider</name>
    <name type="synonym">Caerostris bankana</name>
    <dbReference type="NCBI Taxonomy" id="172846"/>
    <lineage>
        <taxon>Eukaryota</taxon>
        <taxon>Metazoa</taxon>
        <taxon>Ecdysozoa</taxon>
        <taxon>Arthropoda</taxon>
        <taxon>Chelicerata</taxon>
        <taxon>Arachnida</taxon>
        <taxon>Araneae</taxon>
        <taxon>Araneomorphae</taxon>
        <taxon>Entelegynae</taxon>
        <taxon>Araneoidea</taxon>
        <taxon>Araneidae</taxon>
        <taxon>Caerostris</taxon>
    </lineage>
</organism>
<reference evidence="2 3" key="1">
    <citation type="submission" date="2021-06" db="EMBL/GenBank/DDBJ databases">
        <title>Caerostris extrusa draft genome.</title>
        <authorList>
            <person name="Kono N."/>
            <person name="Arakawa K."/>
        </authorList>
    </citation>
    <scope>NUCLEOTIDE SEQUENCE [LARGE SCALE GENOMIC DNA]</scope>
</reference>
<accession>A0AAV4PU18</accession>
<protein>
    <submittedName>
        <fullName evidence="2">Uncharacterized protein</fullName>
    </submittedName>
</protein>